<evidence type="ECO:0000313" key="2">
    <source>
        <dbReference type="Proteomes" id="UP001617511"/>
    </source>
</evidence>
<dbReference type="EMBL" id="JBIVGG010000022">
    <property type="protein sequence ID" value="MFJ4084925.1"/>
    <property type="molecule type" value="Genomic_DNA"/>
</dbReference>
<keyword evidence="2" id="KW-1185">Reference proteome</keyword>
<name>A0ABW8FS52_9ACTN</name>
<reference evidence="1 2" key="1">
    <citation type="submission" date="2024-10" db="EMBL/GenBank/DDBJ databases">
        <title>The Natural Products Discovery Center: Release of the First 8490 Sequenced Strains for Exploring Actinobacteria Biosynthetic Diversity.</title>
        <authorList>
            <person name="Kalkreuter E."/>
            <person name="Kautsar S.A."/>
            <person name="Yang D."/>
            <person name="Bader C.D."/>
            <person name="Teijaro C.N."/>
            <person name="Fluegel L."/>
            <person name="Davis C.M."/>
            <person name="Simpson J.R."/>
            <person name="Lauterbach L."/>
            <person name="Steele A.D."/>
            <person name="Gui C."/>
            <person name="Meng S."/>
            <person name="Li G."/>
            <person name="Viehrig K."/>
            <person name="Ye F."/>
            <person name="Su P."/>
            <person name="Kiefer A.F."/>
            <person name="Nichols A."/>
            <person name="Cepeda A.J."/>
            <person name="Yan W."/>
            <person name="Fan B."/>
            <person name="Jiang Y."/>
            <person name="Adhikari A."/>
            <person name="Zheng C.-J."/>
            <person name="Schuster L."/>
            <person name="Cowan T.M."/>
            <person name="Smanski M.J."/>
            <person name="Chevrette M.G."/>
            <person name="De Carvalho L.P.S."/>
            <person name="Shen B."/>
        </authorList>
    </citation>
    <scope>NUCLEOTIDE SEQUENCE [LARGE SCALE GENOMIC DNA]</scope>
    <source>
        <strain evidence="1 2">NPDC089932</strain>
    </source>
</reference>
<dbReference type="RefSeq" id="WP_402076279.1">
    <property type="nucleotide sequence ID" value="NZ_JBIVGG010000022.1"/>
</dbReference>
<comment type="caution">
    <text evidence="1">The sequence shown here is derived from an EMBL/GenBank/DDBJ whole genome shotgun (WGS) entry which is preliminary data.</text>
</comment>
<dbReference type="Proteomes" id="UP001617511">
    <property type="component" value="Unassembled WGS sequence"/>
</dbReference>
<evidence type="ECO:0000313" key="1">
    <source>
        <dbReference type="EMBL" id="MFJ4084925.1"/>
    </source>
</evidence>
<protein>
    <submittedName>
        <fullName evidence="1">Uncharacterized protein</fullName>
    </submittedName>
</protein>
<gene>
    <name evidence="1" type="ORF">ACIP2Z_39030</name>
</gene>
<accession>A0ABW8FS52</accession>
<sequence length="94" mass="10919">MKGILHLVESGALDDAPWQWVHWSEVQNLRADEAAWVEAWKRVHQVRPVIAWQPWPQDLAQDWLGIDYSRLPPPLPENVRALLEQARPFLVSGH</sequence>
<organism evidence="1 2">
    <name type="scientific">Streptomyces iakyrus</name>
    <dbReference type="NCBI Taxonomy" id="68219"/>
    <lineage>
        <taxon>Bacteria</taxon>
        <taxon>Bacillati</taxon>
        <taxon>Actinomycetota</taxon>
        <taxon>Actinomycetes</taxon>
        <taxon>Kitasatosporales</taxon>
        <taxon>Streptomycetaceae</taxon>
        <taxon>Streptomyces</taxon>
    </lineage>
</organism>
<proteinExistence type="predicted"/>